<evidence type="ECO:0000259" key="1">
    <source>
        <dbReference type="Pfam" id="PF03478"/>
    </source>
</evidence>
<evidence type="ECO:0000313" key="3">
    <source>
        <dbReference type="Proteomes" id="UP000682877"/>
    </source>
</evidence>
<dbReference type="InterPro" id="IPR005174">
    <property type="entry name" value="KIB1-4_b-propeller"/>
</dbReference>
<reference evidence="2" key="1">
    <citation type="submission" date="2021-01" db="EMBL/GenBank/DDBJ databases">
        <authorList>
            <person name="Bezrukov I."/>
        </authorList>
    </citation>
    <scope>NUCLEOTIDE SEQUENCE</scope>
</reference>
<sequence>MVISYPQISSCASVVIDTWRPGETVWTTHWFKNQLPKRIWGKCVFSNGMFYCLSTCGYLGVFDPSKSTWNILPVKPCPAFRGRIPVLMTEHEGDIFVIVYTCKNNNPMVLKLNFKRNVWEEKKDLGGLTVFASFPSSFARAGLSTEQRNKICLSYRDKCGRYDVSYSVR</sequence>
<protein>
    <recommendedName>
        <fullName evidence="1">KIB1-4 beta-propeller domain-containing protein</fullName>
    </recommendedName>
</protein>
<evidence type="ECO:0000313" key="2">
    <source>
        <dbReference type="EMBL" id="CAE6196204.1"/>
    </source>
</evidence>
<dbReference type="Pfam" id="PF03478">
    <property type="entry name" value="Beta-prop_KIB1-4"/>
    <property type="match status" value="1"/>
</dbReference>
<dbReference type="InterPro" id="IPR015915">
    <property type="entry name" value="Kelch-typ_b-propeller"/>
</dbReference>
<gene>
    <name evidence="2" type="ORF">AARE701A_LOCUS19454</name>
</gene>
<dbReference type="EMBL" id="LR999457">
    <property type="protein sequence ID" value="CAE6196204.1"/>
    <property type="molecule type" value="Genomic_DNA"/>
</dbReference>
<keyword evidence="3" id="KW-1185">Reference proteome</keyword>
<dbReference type="PANTHER" id="PTHR33127">
    <property type="entry name" value="TRANSMEMBRANE PROTEIN"/>
    <property type="match status" value="1"/>
</dbReference>
<name>A0A8S2AXM7_ARAAE</name>
<proteinExistence type="predicted"/>
<organism evidence="2 3">
    <name type="scientific">Arabidopsis arenosa</name>
    <name type="common">Sand rock-cress</name>
    <name type="synonym">Cardaminopsis arenosa</name>
    <dbReference type="NCBI Taxonomy" id="38785"/>
    <lineage>
        <taxon>Eukaryota</taxon>
        <taxon>Viridiplantae</taxon>
        <taxon>Streptophyta</taxon>
        <taxon>Embryophyta</taxon>
        <taxon>Tracheophyta</taxon>
        <taxon>Spermatophyta</taxon>
        <taxon>Magnoliopsida</taxon>
        <taxon>eudicotyledons</taxon>
        <taxon>Gunneridae</taxon>
        <taxon>Pentapetalae</taxon>
        <taxon>rosids</taxon>
        <taxon>malvids</taxon>
        <taxon>Brassicales</taxon>
        <taxon>Brassicaceae</taxon>
        <taxon>Camelineae</taxon>
        <taxon>Arabidopsis</taxon>
    </lineage>
</organism>
<feature type="domain" description="KIB1-4 beta-propeller" evidence="1">
    <location>
        <begin position="16"/>
        <end position="157"/>
    </location>
</feature>
<accession>A0A8S2AXM7</accession>
<dbReference type="SUPFAM" id="SSF117281">
    <property type="entry name" value="Kelch motif"/>
    <property type="match status" value="1"/>
</dbReference>
<dbReference type="PANTHER" id="PTHR33127:SF5">
    <property type="entry name" value="TRANSMEMBRANE PROTEIN"/>
    <property type="match status" value="1"/>
</dbReference>
<dbReference type="Proteomes" id="UP000682877">
    <property type="component" value="Chromosome 7"/>
</dbReference>
<dbReference type="AlphaFoldDB" id="A0A8S2AXM7"/>